<dbReference type="InterPro" id="IPR002491">
    <property type="entry name" value="ABC_transptr_periplasmic_BD"/>
</dbReference>
<dbReference type="PROSITE" id="PS51257">
    <property type="entry name" value="PROKAR_LIPOPROTEIN"/>
    <property type="match status" value="1"/>
</dbReference>
<organism evidence="7 8">
    <name type="scientific">Amycolatopsis acidicola</name>
    <dbReference type="NCBI Taxonomy" id="2596893"/>
    <lineage>
        <taxon>Bacteria</taxon>
        <taxon>Bacillati</taxon>
        <taxon>Actinomycetota</taxon>
        <taxon>Actinomycetes</taxon>
        <taxon>Pseudonocardiales</taxon>
        <taxon>Pseudonocardiaceae</taxon>
        <taxon>Amycolatopsis</taxon>
    </lineage>
</organism>
<dbReference type="Proteomes" id="UP000319769">
    <property type="component" value="Unassembled WGS sequence"/>
</dbReference>
<dbReference type="EMBL" id="VMNW02000079">
    <property type="protein sequence ID" value="KAA9153171.1"/>
    <property type="molecule type" value="Genomic_DNA"/>
</dbReference>
<dbReference type="PANTHER" id="PTHR30532">
    <property type="entry name" value="IRON III DICITRATE-BINDING PERIPLASMIC PROTEIN"/>
    <property type="match status" value="1"/>
</dbReference>
<dbReference type="SUPFAM" id="SSF53807">
    <property type="entry name" value="Helical backbone' metal receptor"/>
    <property type="match status" value="1"/>
</dbReference>
<comment type="similarity">
    <text evidence="2">Belongs to the bacterial solute-binding protein 8 family.</text>
</comment>
<comment type="subcellular location">
    <subcellularLocation>
        <location evidence="1">Cell envelope</location>
    </subcellularLocation>
</comment>
<dbReference type="CDD" id="cd01146">
    <property type="entry name" value="FhuD"/>
    <property type="match status" value="1"/>
</dbReference>
<dbReference type="OrthoDB" id="1846031at2"/>
<gene>
    <name evidence="7" type="ORF">FPZ12_035215</name>
</gene>
<protein>
    <submittedName>
        <fullName evidence="7">Iron-siderophore ABC transporter substrate-binding protein</fullName>
    </submittedName>
</protein>
<dbReference type="InterPro" id="IPR051313">
    <property type="entry name" value="Bact_iron-sidero_bind"/>
</dbReference>
<dbReference type="Gene3D" id="3.40.50.1980">
    <property type="entry name" value="Nitrogenase molybdenum iron protein domain"/>
    <property type="match status" value="2"/>
</dbReference>
<keyword evidence="4 5" id="KW-0732">Signal</keyword>
<name>A0A5N0UPX0_9PSEU</name>
<dbReference type="PROSITE" id="PS50983">
    <property type="entry name" value="FE_B12_PBP"/>
    <property type="match status" value="1"/>
</dbReference>
<evidence type="ECO:0000256" key="3">
    <source>
        <dbReference type="ARBA" id="ARBA00022448"/>
    </source>
</evidence>
<reference evidence="7" key="1">
    <citation type="submission" date="2019-09" db="EMBL/GenBank/DDBJ databases">
        <authorList>
            <person name="Teo W.F.A."/>
            <person name="Duangmal K."/>
        </authorList>
    </citation>
    <scope>NUCLEOTIDE SEQUENCE [LARGE SCALE GENOMIC DNA]</scope>
    <source>
        <strain evidence="7">K81G1</strain>
    </source>
</reference>
<evidence type="ECO:0000256" key="5">
    <source>
        <dbReference type="SAM" id="SignalP"/>
    </source>
</evidence>
<evidence type="ECO:0000313" key="7">
    <source>
        <dbReference type="EMBL" id="KAA9153171.1"/>
    </source>
</evidence>
<feature type="domain" description="Fe/B12 periplasmic-binding" evidence="6">
    <location>
        <begin position="58"/>
        <end position="326"/>
    </location>
</feature>
<proteinExistence type="inferred from homology"/>
<dbReference type="Pfam" id="PF01497">
    <property type="entry name" value="Peripla_BP_2"/>
    <property type="match status" value="1"/>
</dbReference>
<accession>A0A5N0UPX0</accession>
<keyword evidence="8" id="KW-1185">Reference proteome</keyword>
<feature type="signal peptide" evidence="5">
    <location>
        <begin position="1"/>
        <end position="17"/>
    </location>
</feature>
<sequence length="328" mass="34250">MKRAWGALLGVLVMVLAACGTTTSTEDGAKTGSSDAGAFPVTVQTQFGDVTIKSEPKRVVALGWGDAETAVALGVQPVGAADWLAFGGDGLGPWMTQRYTTAPTMLGTLDVNLEQLAALHPDLILDTRASGKQDRYDQLSKLGVPVVSVPKGATAYLTSWQQQLDLVGKALGRTQQADKLKADLDAKFTAAAAQHPEFKGKTVAVGSKTVNGYGGYVNGDGRVELMTRLGFVNSPKIQAEAGDSFSVTVSNERLDLLDADLTMIFPIGVTADSVTGDPLFKTIPSVQAGRSIVFDDKTVSTAMSSATVPGITYALDKIVPMASSALAH</sequence>
<dbReference type="GO" id="GO:1901678">
    <property type="term" value="P:iron coordination entity transport"/>
    <property type="evidence" value="ECO:0007669"/>
    <property type="project" value="UniProtKB-ARBA"/>
</dbReference>
<evidence type="ECO:0000313" key="8">
    <source>
        <dbReference type="Proteomes" id="UP000319769"/>
    </source>
</evidence>
<evidence type="ECO:0000259" key="6">
    <source>
        <dbReference type="PROSITE" id="PS50983"/>
    </source>
</evidence>
<keyword evidence="3" id="KW-0813">Transport</keyword>
<evidence type="ECO:0000256" key="1">
    <source>
        <dbReference type="ARBA" id="ARBA00004196"/>
    </source>
</evidence>
<dbReference type="RefSeq" id="WP_144750461.1">
    <property type="nucleotide sequence ID" value="NZ_VMNW02000079.1"/>
</dbReference>
<feature type="chain" id="PRO_5039124644" evidence="5">
    <location>
        <begin position="18"/>
        <end position="328"/>
    </location>
</feature>
<evidence type="ECO:0000256" key="4">
    <source>
        <dbReference type="ARBA" id="ARBA00022729"/>
    </source>
</evidence>
<dbReference type="AlphaFoldDB" id="A0A5N0UPX0"/>
<evidence type="ECO:0000256" key="2">
    <source>
        <dbReference type="ARBA" id="ARBA00008814"/>
    </source>
</evidence>
<dbReference type="PANTHER" id="PTHR30532:SF24">
    <property type="entry name" value="FERRIC ENTEROBACTIN-BINDING PERIPLASMIC PROTEIN FEPB"/>
    <property type="match status" value="1"/>
</dbReference>
<comment type="caution">
    <text evidence="7">The sequence shown here is derived from an EMBL/GenBank/DDBJ whole genome shotgun (WGS) entry which is preliminary data.</text>
</comment>
<dbReference type="GO" id="GO:0030288">
    <property type="term" value="C:outer membrane-bounded periplasmic space"/>
    <property type="evidence" value="ECO:0007669"/>
    <property type="project" value="TreeGrafter"/>
</dbReference>